<dbReference type="HOGENOM" id="CLU_002929_0_2_5"/>
<evidence type="ECO:0000259" key="13">
    <source>
        <dbReference type="PROSITE" id="PS52039"/>
    </source>
</evidence>
<evidence type="ECO:0000256" key="4">
    <source>
        <dbReference type="ARBA" id="ARBA00022771"/>
    </source>
</evidence>
<dbReference type="Pfam" id="PF01396">
    <property type="entry name" value="Zn_ribbon_Top1"/>
    <property type="match status" value="1"/>
</dbReference>
<comment type="similarity">
    <text evidence="2 10">Belongs to the type IA topoisomerase family.</text>
</comment>
<dbReference type="GO" id="GO:0008270">
    <property type="term" value="F:zinc ion binding"/>
    <property type="evidence" value="ECO:0007669"/>
    <property type="project" value="UniProtKB-KW"/>
</dbReference>
<keyword evidence="3" id="KW-0479">Metal-binding</keyword>
<dbReference type="Gene3D" id="3.30.65.10">
    <property type="entry name" value="Bacterial Topoisomerase I, domain 1"/>
    <property type="match status" value="1"/>
</dbReference>
<dbReference type="eggNOG" id="COG1754">
    <property type="taxonomic scope" value="Bacteria"/>
</dbReference>
<feature type="compositionally biased region" description="Basic residues" evidence="11">
    <location>
        <begin position="808"/>
        <end position="821"/>
    </location>
</feature>
<dbReference type="PRINTS" id="PR00417">
    <property type="entry name" value="PRTPISMRASEI"/>
</dbReference>
<feature type="domain" description="Toprim" evidence="12">
    <location>
        <begin position="1"/>
        <end position="114"/>
    </location>
</feature>
<dbReference type="InterPro" id="IPR000380">
    <property type="entry name" value="Topo_IA"/>
</dbReference>
<dbReference type="GO" id="GO:0006265">
    <property type="term" value="P:DNA topological change"/>
    <property type="evidence" value="ECO:0007669"/>
    <property type="project" value="UniProtKB-UniRule"/>
</dbReference>
<dbReference type="eggNOG" id="COG0550">
    <property type="taxonomic scope" value="Bacteria"/>
</dbReference>
<dbReference type="InterPro" id="IPR013498">
    <property type="entry name" value="Topo_IA_Znf"/>
</dbReference>
<dbReference type="Pfam" id="PF13368">
    <property type="entry name" value="Toprim_C_rpt"/>
    <property type="match status" value="3"/>
</dbReference>
<dbReference type="Gene3D" id="2.70.20.10">
    <property type="entry name" value="Topoisomerase I, domain 3"/>
    <property type="match status" value="1"/>
</dbReference>
<keyword evidence="15" id="KW-1185">Reference proteome</keyword>
<dbReference type="NCBIfam" id="TIGR01051">
    <property type="entry name" value="topA_bact"/>
    <property type="match status" value="1"/>
</dbReference>
<dbReference type="InterPro" id="IPR025589">
    <property type="entry name" value="Toprim_C_rpt"/>
</dbReference>
<feature type="region of interest" description="Disordered" evidence="11">
    <location>
        <begin position="808"/>
        <end position="827"/>
    </location>
</feature>
<dbReference type="PROSITE" id="PS50880">
    <property type="entry name" value="TOPRIM"/>
    <property type="match status" value="1"/>
</dbReference>
<dbReference type="InterPro" id="IPR013825">
    <property type="entry name" value="Topo_IA_cen_sub2"/>
</dbReference>
<dbReference type="Gene3D" id="3.40.50.140">
    <property type="match status" value="1"/>
</dbReference>
<dbReference type="PROSITE" id="PS00396">
    <property type="entry name" value="TOPO_IA_1"/>
    <property type="match status" value="1"/>
</dbReference>
<evidence type="ECO:0000256" key="2">
    <source>
        <dbReference type="ARBA" id="ARBA00009446"/>
    </source>
</evidence>
<dbReference type="KEGG" id="nri:NRI_0570"/>
<dbReference type="InterPro" id="IPR013497">
    <property type="entry name" value="Topo_IA_cen"/>
</dbReference>
<dbReference type="Proteomes" id="UP000001627">
    <property type="component" value="Chromosome"/>
</dbReference>
<keyword evidence="5" id="KW-0862">Zinc</keyword>
<evidence type="ECO:0000313" key="14">
    <source>
        <dbReference type="EMBL" id="ACT69557.1"/>
    </source>
</evidence>
<dbReference type="InterPro" id="IPR003601">
    <property type="entry name" value="Topo_IA_2"/>
</dbReference>
<comment type="function">
    <text evidence="10">Releases the supercoiling and torsional tension of DNA, which is introduced during the DNA replication and transcription, by transiently cleaving and rejoining one strand of the DNA duplex. Introduces a single-strand break via transesterification at a target site in duplex DNA. The scissile phosphodiester is attacked by the catalytic tyrosine of the enzyme, resulting in the formation of a DNA-(5'-phosphotyrosyl)-enzyme intermediate and the expulsion of a 3'-OH DNA strand. The free DNA strand then undergoes passage around the unbroken strand, thus removing DNA supercoils. Finally, in the religation step, the DNA 3'-OH attacks the covalent intermediate to expel the active-site tyrosine and restore the DNA phosphodiester backbone.</text>
</comment>
<dbReference type="STRING" id="434131.NRI_0570"/>
<dbReference type="InterPro" id="IPR023405">
    <property type="entry name" value="Topo_IA_core_domain"/>
</dbReference>
<protein>
    <recommendedName>
        <fullName evidence="10">DNA topoisomerase 1</fullName>
        <ecNumber evidence="10">5.6.2.1</ecNumber>
    </recommendedName>
    <alternativeName>
        <fullName evidence="10">DNA topoisomerase I</fullName>
    </alternativeName>
</protein>
<keyword evidence="6" id="KW-0460">Magnesium</keyword>
<gene>
    <name evidence="10 14" type="primary">topA</name>
    <name evidence="14" type="ordered locus">NRI_0570</name>
</gene>
<dbReference type="InterPro" id="IPR013824">
    <property type="entry name" value="Topo_IA_cen_sub1"/>
</dbReference>
<evidence type="ECO:0000256" key="1">
    <source>
        <dbReference type="ARBA" id="ARBA00000213"/>
    </source>
</evidence>
<evidence type="ECO:0000256" key="5">
    <source>
        <dbReference type="ARBA" id="ARBA00022833"/>
    </source>
</evidence>
<feature type="domain" description="Topo IA-type catalytic" evidence="13">
    <location>
        <begin position="130"/>
        <end position="566"/>
    </location>
</feature>
<dbReference type="Gene3D" id="1.10.460.10">
    <property type="entry name" value="Topoisomerase I, domain 2"/>
    <property type="match status" value="1"/>
</dbReference>
<dbReference type="Pfam" id="PF01751">
    <property type="entry name" value="Toprim"/>
    <property type="match status" value="1"/>
</dbReference>
<evidence type="ECO:0000313" key="15">
    <source>
        <dbReference type="Proteomes" id="UP000001627"/>
    </source>
</evidence>
<keyword evidence="4" id="KW-0863">Zinc-finger</keyword>
<feature type="site" description="Interaction with DNA" evidence="10">
    <location>
        <position position="156"/>
    </location>
</feature>
<evidence type="ECO:0000256" key="11">
    <source>
        <dbReference type="SAM" id="MobiDB-lite"/>
    </source>
</evidence>
<feature type="region of interest" description="Interaction with DNA" evidence="10">
    <location>
        <begin position="164"/>
        <end position="169"/>
    </location>
</feature>
<organism evidence="14 15">
    <name type="scientific">Neorickettsia risticii (strain Illinois)</name>
    <dbReference type="NCBI Taxonomy" id="434131"/>
    <lineage>
        <taxon>Bacteria</taxon>
        <taxon>Pseudomonadati</taxon>
        <taxon>Pseudomonadota</taxon>
        <taxon>Alphaproteobacteria</taxon>
        <taxon>Rickettsiales</taxon>
        <taxon>Anaplasmataceae</taxon>
        <taxon>Neorickettsia</taxon>
    </lineage>
</organism>
<dbReference type="InterPro" id="IPR028612">
    <property type="entry name" value="Topoisom_1_IA"/>
</dbReference>
<keyword evidence="7 10" id="KW-0799">Topoisomerase</keyword>
<feature type="site" description="Interaction with DNA" evidence="10">
    <location>
        <position position="144"/>
    </location>
</feature>
<dbReference type="InterPro" id="IPR003602">
    <property type="entry name" value="Topo_IA_DNA-bd_dom"/>
</dbReference>
<dbReference type="SMART" id="SM00493">
    <property type="entry name" value="TOPRIM"/>
    <property type="match status" value="1"/>
</dbReference>
<evidence type="ECO:0000256" key="7">
    <source>
        <dbReference type="ARBA" id="ARBA00023029"/>
    </source>
</evidence>
<dbReference type="Gene3D" id="1.10.290.10">
    <property type="entry name" value="Topoisomerase I, domain 4"/>
    <property type="match status" value="1"/>
</dbReference>
<dbReference type="InterPro" id="IPR034149">
    <property type="entry name" value="TOPRIM_TopoI"/>
</dbReference>
<dbReference type="CDD" id="cd03363">
    <property type="entry name" value="TOPRIM_TopoIA_TopoI"/>
    <property type="match status" value="1"/>
</dbReference>
<dbReference type="GO" id="GO:0005694">
    <property type="term" value="C:chromosome"/>
    <property type="evidence" value="ECO:0007669"/>
    <property type="project" value="InterPro"/>
</dbReference>
<proteinExistence type="inferred from homology"/>
<dbReference type="SMART" id="SM00436">
    <property type="entry name" value="TOP1Bc"/>
    <property type="match status" value="1"/>
</dbReference>
<evidence type="ECO:0000256" key="9">
    <source>
        <dbReference type="ARBA" id="ARBA00023235"/>
    </source>
</evidence>
<dbReference type="CDD" id="cd00186">
    <property type="entry name" value="TOP1Ac"/>
    <property type="match status" value="1"/>
</dbReference>
<evidence type="ECO:0000256" key="10">
    <source>
        <dbReference type="HAMAP-Rule" id="MF_00952"/>
    </source>
</evidence>
<dbReference type="RefSeq" id="WP_015816444.1">
    <property type="nucleotide sequence ID" value="NC_013009.1"/>
</dbReference>
<dbReference type="Pfam" id="PF01131">
    <property type="entry name" value="Topoisom_bac"/>
    <property type="match status" value="1"/>
</dbReference>
<feature type="site" description="Interaction with DNA" evidence="10">
    <location>
        <position position="498"/>
    </location>
</feature>
<feature type="site" description="Interaction with DNA" evidence="10">
    <location>
        <position position="304"/>
    </location>
</feature>
<dbReference type="InterPro" id="IPR013826">
    <property type="entry name" value="Topo_IA_cen_sub3"/>
</dbReference>
<dbReference type="SMART" id="SM00437">
    <property type="entry name" value="TOP1Ac"/>
    <property type="match status" value="1"/>
</dbReference>
<evidence type="ECO:0000259" key="12">
    <source>
        <dbReference type="PROSITE" id="PS50880"/>
    </source>
</evidence>
<keyword evidence="8 10" id="KW-0238">DNA-binding</keyword>
<dbReference type="SUPFAM" id="SSF56712">
    <property type="entry name" value="Prokaryotic type I DNA topoisomerase"/>
    <property type="match status" value="1"/>
</dbReference>
<comment type="subunit">
    <text evidence="10">Monomer.</text>
</comment>
<dbReference type="GO" id="GO:0003917">
    <property type="term" value="F:DNA topoisomerase type I (single strand cut, ATP-independent) activity"/>
    <property type="evidence" value="ECO:0007669"/>
    <property type="project" value="UniProtKB-UniRule"/>
</dbReference>
<evidence type="ECO:0000256" key="8">
    <source>
        <dbReference type="ARBA" id="ARBA00023125"/>
    </source>
</evidence>
<dbReference type="InterPro" id="IPR005733">
    <property type="entry name" value="TopoI_bac-type"/>
</dbReference>
<dbReference type="OrthoDB" id="9804262at2"/>
<comment type="catalytic activity">
    <reaction evidence="1 10">
        <text>ATP-independent breakage of single-stranded DNA, followed by passage and rejoining.</text>
        <dbReference type="EC" id="5.6.2.1"/>
    </reaction>
</comment>
<reference evidence="14 15" key="1">
    <citation type="journal article" date="2009" name="Nucleic Acids Res.">
        <title>Analysis of complete genome sequence of Neorickettsia risticii: causative agent of Potomac horse fever.</title>
        <authorList>
            <person name="Lin M."/>
            <person name="Zhang C."/>
            <person name="Gibson K."/>
            <person name="Rikihisa Y."/>
        </authorList>
    </citation>
    <scope>NUCLEOTIDE SEQUENCE [LARGE SCALE GENOMIC DNA]</scope>
    <source>
        <strain evidence="14 15">Illinois</strain>
    </source>
</reference>
<dbReference type="HAMAP" id="MF_00952">
    <property type="entry name" value="Topoisom_1_prok"/>
    <property type="match status" value="1"/>
</dbReference>
<keyword evidence="9 10" id="KW-0413">Isomerase</keyword>
<dbReference type="EMBL" id="CP001431">
    <property type="protein sequence ID" value="ACT69557.1"/>
    <property type="molecule type" value="Genomic_DNA"/>
</dbReference>
<dbReference type="AlphaFoldDB" id="C6V581"/>
<feature type="site" description="Interaction with DNA" evidence="10">
    <location>
        <position position="140"/>
    </location>
</feature>
<evidence type="ECO:0000256" key="6">
    <source>
        <dbReference type="ARBA" id="ARBA00022842"/>
    </source>
</evidence>
<feature type="site" description="Interaction with DNA" evidence="10">
    <location>
        <position position="31"/>
    </location>
</feature>
<dbReference type="EC" id="5.6.2.1" evidence="10"/>
<dbReference type="InterPro" id="IPR023406">
    <property type="entry name" value="Topo_IA_AS"/>
</dbReference>
<sequence length="827" mass="93306">MNVLIVESPTKGKAIAQYLGKDFRVLSSFGHVRALPNKKGSVDVTDSFEMLYKLTDTGETVVPQLIKDVKNATALYLATDPDREGEAISWHLVEVFKENDVLPKNVHRVVFHEITKTAVQNAIASPRKIDENLVRAQRLRQALDYLVGFSISPVLWKKLPGSKSAGRVQSVALRILCDRENEIGLFTPEEYWIVSVNMTDGEGLVIPTQLSHINGEKLERMSIRGAEEAEKIVEEIRELPFLVEEIKKKELKQKPSPPFITSTMQQTASTVLGFSVKKTMSLAQKLYEGIEIGGAIEGLITYMRTDATHLSVESVDAIREFIQKKFGQEYLPESPVLFKKKVKNAQEAHEAIRPTSIFRTPEEIESYLTPDQYKLYRLIWERALACQMSDAITSSQNIVFISQDEKFKTSASASLLIFDGFNAAFSHGKNKNKNQGVIDFIKKHKEGAQVKVGDVLPTQNFTEPPHRYSEAGLVKHLEELGIGRPSTYATVVSVLQERGYASIVNKSFIPENRGRLVSEFLVHFFSKYVEYHFTAEMEDRLDKVADGTIFWLDVIQDFWDSFHSNVEEVEKVPITEVLAFVNGALAKQKLVSAEVKVGDKCPKCEKGYMHLSVSRYGVFLGCTNYPVCRFIVNSYSTDDDTEYPKQIAQDISLHKGPYGIYLKYKGKNSSIPKDVDPVSIDEEFAHKIASLPKILGKHPADGKEIKMGLGPYGLYLFWNAKYYNLQFSQMDEMTLDKAVQFIQSYVIHDKSLLRVLGSYEGEEIQIRDGRYGPYIKCSKMNVPIPKAESPESLSIETAILLIEKKKNTSKSAKKVATKRKVSTKEKK</sequence>
<dbReference type="GO" id="GO:0003677">
    <property type="term" value="F:DNA binding"/>
    <property type="evidence" value="ECO:0007669"/>
    <property type="project" value="UniProtKB-KW"/>
</dbReference>
<name>C6V581_NEORI</name>
<dbReference type="PANTHER" id="PTHR42785">
    <property type="entry name" value="DNA TOPOISOMERASE, TYPE IA, CORE"/>
    <property type="match status" value="1"/>
</dbReference>
<dbReference type="PANTHER" id="PTHR42785:SF1">
    <property type="entry name" value="DNA TOPOISOMERASE"/>
    <property type="match status" value="1"/>
</dbReference>
<accession>C6V581</accession>
<comment type="caution">
    <text evidence="10">Lacks conserved residue(s) required for the propagation of feature annotation.</text>
</comment>
<dbReference type="SUPFAM" id="SSF57783">
    <property type="entry name" value="Zinc beta-ribbon"/>
    <property type="match status" value="1"/>
</dbReference>
<feature type="active site" description="O-(5'-phospho-DNA)-tyrosine intermediate" evidence="10">
    <location>
        <position position="302"/>
    </location>
</feature>
<dbReference type="PROSITE" id="PS52039">
    <property type="entry name" value="TOPO_IA_2"/>
    <property type="match status" value="1"/>
</dbReference>
<evidence type="ECO:0000256" key="3">
    <source>
        <dbReference type="ARBA" id="ARBA00022723"/>
    </source>
</evidence>
<dbReference type="InterPro" id="IPR006171">
    <property type="entry name" value="TOPRIM_dom"/>
</dbReference>